<dbReference type="Proteomes" id="UP000006512">
    <property type="component" value="Unassembled WGS sequence"/>
</dbReference>
<name>F4QQB3_9CAUL</name>
<sequence>MLPEPLKTTLEILRKRPRLFVFGWLLLMLLVFAWRLSLGPIRIDGIRPLIISRIEATLPGTKASIDHLDLAWFAGARGVGFRFDNLIIQDSSKRTIVRAGRLETALAADSLILGHFAPARLTASDVLVVASVSKEGRYDLGFDARGKPGAGPAGLDRFFFDLTGEEKLGRPASFARQVSVRNGQLRLIQEGSDLDWTARIAAIDFSKLKGRLEAKADLTIVGADSQASFQAQANGVIGLKQATISANLKQLVPAHVFPSVGVTRHLAAIDAPVNGLARFDYSLAKGFDGAWVDLDAGAGHVAFGGSRQVFDSARIRATYNSTDHTAQFQTFRVRSHLLDTDLSGKVVITPADRKIKRDLKIAFDFSGPRLTGRLADDFAHQTLTEAHFKGAYVPQHRRLEIETGKGLLNGAPFESQGVVYTDEQGRLGADLTAKINGHFTKDEVFAFWPEDLSPGTRSELIKRIQGGDYANADFVLKAPPGHFEKDQLQDEDLRLDFDFDSLGLMIEERMAHATGLRGHGTLLGNSFMMDVDGGRLVDVVLTKGALVVPDFHDRSTKTSIWLEAEGDAVAVLEAVDPLADGALAEAGLTRERMTGRATVRVDIAFPTFGVTNDNFDLRFEGRIADASMTQAALGWDLSEGALTVKGDLMADRIEVAGPAKVGPYTGDITYTTYFEAPGAEVDFDGSFNAAQFGGSPRVPVAINGHFAMSGGKGEGTVDADIFRGRVTWEGDELETEHGRPSHVVIEGVTLADGMQAQGLPVFERLKRELPTRISLLRSGEIWAGEVDAEALSGDMAYIEGKRARLVYKSIITPDEARELGYGGLPVFNEARHLTVNVALDDQSREALLKLDNINAVLGWSEVEGSDELLRRLKMTVMPKDWEALGLPVAFFEPAKPVDVTALWQQTGGHLRGEVRLLGQVVDFDMPSRDAVATADPFTLRIQGRVTDEVLRALGYSHDPIEIAGNTGFVFSLYETPGHPAALVNVDAQAAELRIKATDWDKPVGEAARFALSMDDKGNGETGVNVSRIAAAGDQIRIDGRAAFDAEGRLEFADFSDLYLKDLIDVRYQYFAADASDVISISGRQLDLRPWLKGSGKTETPVAKPLSGPGVTRTEDVRPVHLVVDLDKLKMSTEGAFSAIKVDMSWDGRSGLTGEGAAITADGVPVALTLKSQGEYSLFSLATGDLGSVIRTASGGRNIWGGEAVIEGAYMDGQIDATLKGENVRVKQIPVMAQLLTVASLQGVADTLTGEGIAFSDFEFPVRFRDNTLFIDNGWAEGEAMGFSLRGTTNLTAKTMDFRGTLIPAYRVNALFGSLGSNGLGLLGLKYGLGGTYKTPTPMVDPLSVMMPGFIKVWERDQVKVDPITALALPSVKDKLAQIREENEARSKN</sequence>
<accession>F4QQB3</accession>
<evidence type="ECO:0000313" key="1">
    <source>
        <dbReference type="EMBL" id="EGF90400.1"/>
    </source>
</evidence>
<gene>
    <name evidence="1" type="ORF">ABI_34210</name>
</gene>
<proteinExistence type="predicted"/>
<dbReference type="EMBL" id="GL883079">
    <property type="protein sequence ID" value="EGF90400.1"/>
    <property type="molecule type" value="Genomic_DNA"/>
</dbReference>
<dbReference type="HOGENOM" id="CLU_255099_0_0_5"/>
<reference evidence="2" key="1">
    <citation type="submission" date="2011-03" db="EMBL/GenBank/DDBJ databases">
        <title>Draft genome sequence of Brevundimonas diminuta.</title>
        <authorList>
            <person name="Brown P.J.B."/>
            <person name="Buechlein A."/>
            <person name="Hemmerich C."/>
            <person name="Brun Y.V."/>
        </authorList>
    </citation>
    <scope>NUCLEOTIDE SEQUENCE [LARGE SCALE GENOMIC DNA]</scope>
    <source>
        <strain evidence="2">C19</strain>
    </source>
</reference>
<keyword evidence="2" id="KW-1185">Reference proteome</keyword>
<dbReference type="eggNOG" id="COG2911">
    <property type="taxonomic scope" value="Bacteria"/>
</dbReference>
<organism evidence="1 2">
    <name type="scientific">Asticcacaulis biprosthecium C19</name>
    <dbReference type="NCBI Taxonomy" id="715226"/>
    <lineage>
        <taxon>Bacteria</taxon>
        <taxon>Pseudomonadati</taxon>
        <taxon>Pseudomonadota</taxon>
        <taxon>Alphaproteobacteria</taxon>
        <taxon>Caulobacterales</taxon>
        <taxon>Caulobacteraceae</taxon>
        <taxon>Asticcacaulis</taxon>
    </lineage>
</organism>
<dbReference type="STRING" id="715226.ABI_34210"/>
<evidence type="ECO:0000313" key="2">
    <source>
        <dbReference type="Proteomes" id="UP000006512"/>
    </source>
</evidence>
<evidence type="ECO:0008006" key="3">
    <source>
        <dbReference type="Google" id="ProtNLM"/>
    </source>
</evidence>
<protein>
    <recommendedName>
        <fullName evidence="3">DUF3971 domain-containing protein</fullName>
    </recommendedName>
</protein>